<keyword evidence="1" id="KW-0732">Signal</keyword>
<sequence length="51" mass="5256">MTLKMILAATAFMVAPVLAMAECAGHVKQVMSCTDGMVYDAESGTCVVTTG</sequence>
<organism evidence="2 3">
    <name type="scientific">Maliponia aquimaris</name>
    <dbReference type="NCBI Taxonomy" id="1673631"/>
    <lineage>
        <taxon>Bacteria</taxon>
        <taxon>Pseudomonadati</taxon>
        <taxon>Pseudomonadota</taxon>
        <taxon>Alphaproteobacteria</taxon>
        <taxon>Rhodobacterales</taxon>
        <taxon>Paracoccaceae</taxon>
        <taxon>Maliponia</taxon>
    </lineage>
</organism>
<dbReference type="AlphaFoldDB" id="A0A238L976"/>
<dbReference type="GO" id="GO:0008061">
    <property type="term" value="F:chitin binding"/>
    <property type="evidence" value="ECO:0007669"/>
    <property type="project" value="InterPro"/>
</dbReference>
<dbReference type="InterPro" id="IPR036508">
    <property type="entry name" value="Chitin-bd_dom_sf"/>
</dbReference>
<reference evidence="2 3" key="1">
    <citation type="submission" date="2017-05" db="EMBL/GenBank/DDBJ databases">
        <authorList>
            <person name="Song R."/>
            <person name="Chenine A.L."/>
            <person name="Ruprecht R.M."/>
        </authorList>
    </citation>
    <scope>NUCLEOTIDE SEQUENCE [LARGE SCALE GENOMIC DNA]</scope>
    <source>
        <strain evidence="2 3">CECT 8898</strain>
    </source>
</reference>
<evidence type="ECO:0008006" key="4">
    <source>
        <dbReference type="Google" id="ProtNLM"/>
    </source>
</evidence>
<accession>A0A238L976</accession>
<evidence type="ECO:0000256" key="1">
    <source>
        <dbReference type="SAM" id="SignalP"/>
    </source>
</evidence>
<name>A0A238L976_9RHOB</name>
<dbReference type="RefSeq" id="WP_094023775.1">
    <property type="nucleotide sequence ID" value="NZ_FXYF01000031.1"/>
</dbReference>
<proteinExistence type="predicted"/>
<feature type="signal peptide" evidence="1">
    <location>
        <begin position="1"/>
        <end position="21"/>
    </location>
</feature>
<protein>
    <recommendedName>
        <fullName evidence="4">Adenylosuccinate lyase</fullName>
    </recommendedName>
</protein>
<gene>
    <name evidence="2" type="ORF">MAA8898_05068</name>
</gene>
<dbReference type="OrthoDB" id="7875269at2"/>
<dbReference type="Proteomes" id="UP000207598">
    <property type="component" value="Unassembled WGS sequence"/>
</dbReference>
<feature type="chain" id="PRO_5013122286" description="Adenylosuccinate lyase" evidence="1">
    <location>
        <begin position="22"/>
        <end position="51"/>
    </location>
</feature>
<evidence type="ECO:0000313" key="3">
    <source>
        <dbReference type="Proteomes" id="UP000207598"/>
    </source>
</evidence>
<evidence type="ECO:0000313" key="2">
    <source>
        <dbReference type="EMBL" id="SMX50866.1"/>
    </source>
</evidence>
<dbReference type="SUPFAM" id="SSF57625">
    <property type="entry name" value="Invertebrate chitin-binding proteins"/>
    <property type="match status" value="1"/>
</dbReference>
<keyword evidence="3" id="KW-1185">Reference proteome</keyword>
<dbReference type="EMBL" id="FXYF01000031">
    <property type="protein sequence ID" value="SMX50866.1"/>
    <property type="molecule type" value="Genomic_DNA"/>
</dbReference>